<keyword evidence="2" id="KW-0378">Hydrolase</keyword>
<gene>
    <name evidence="6" type="ORF">NJ959_16585</name>
</gene>
<keyword evidence="3" id="KW-0326">Glycosidase</keyword>
<evidence type="ECO:0000256" key="2">
    <source>
        <dbReference type="ARBA" id="ARBA00022801"/>
    </source>
</evidence>
<dbReference type="InterPro" id="IPR002053">
    <property type="entry name" value="Glyco_hydro_25"/>
</dbReference>
<feature type="domain" description="Peptidoglycan binding-like" evidence="5">
    <location>
        <begin position="10"/>
        <end position="66"/>
    </location>
</feature>
<accession>A0AAE3KNQ0</accession>
<dbReference type="Pfam" id="PF01471">
    <property type="entry name" value="PG_binding_1"/>
    <property type="match status" value="1"/>
</dbReference>
<sequence length="308" mass="33746">MTKTLKLGSSGADVLALQQQLKKLGFDVGTPDGSFGGKTETAVKAFQKSRRLKDDGVAGSQTVAALFSTTPTPQPTPKPTPTPTPKPTQPPIGIDISSNNPPVNWSNVKKSGVTFAILKASEGGDWVDPKFTTNWQGIRQVGLIGGAYHFFRPLRPPAMQVNNFLTVVKNSLQVTDLPPVVDVEAWPPSVGDQWKQLNLSQRIDAVKQWLILMEKETKRRPIIYTSPSFWKDYMGDSQALVNYPLWLAHYTDSPQPTVPAKNWGGNGYTIWQYTESGTVDGVTGKVDKNRFKGTFDQLVAFAKGTDIA</sequence>
<comment type="caution">
    <text evidence="6">The sequence shown here is derived from an EMBL/GenBank/DDBJ whole genome shotgun (WGS) entry which is preliminary data.</text>
</comment>
<dbReference type="PROSITE" id="PS51904">
    <property type="entry name" value="GLYCOSYL_HYDROL_F25_2"/>
    <property type="match status" value="1"/>
</dbReference>
<dbReference type="GO" id="GO:0009253">
    <property type="term" value="P:peptidoglycan catabolic process"/>
    <property type="evidence" value="ECO:0007669"/>
    <property type="project" value="InterPro"/>
</dbReference>
<name>A0AAE3KNQ0_9CYAN</name>
<dbReference type="InterPro" id="IPR018077">
    <property type="entry name" value="Glyco_hydro_fam25_subgr"/>
</dbReference>
<feature type="region of interest" description="Disordered" evidence="4">
    <location>
        <begin position="67"/>
        <end position="101"/>
    </location>
</feature>
<proteinExistence type="inferred from homology"/>
<dbReference type="SUPFAM" id="SSF51445">
    <property type="entry name" value="(Trans)glycosidases"/>
    <property type="match status" value="1"/>
</dbReference>
<dbReference type="AlphaFoldDB" id="A0AAE3KNQ0"/>
<dbReference type="PANTHER" id="PTHR34135:SF2">
    <property type="entry name" value="LYSOZYME"/>
    <property type="match status" value="1"/>
</dbReference>
<reference evidence="6" key="1">
    <citation type="submission" date="2022-06" db="EMBL/GenBank/DDBJ databases">
        <title>New cyanobacteria of genus Symplocastrum in benthos of Lake Baikal.</title>
        <authorList>
            <person name="Sorokovikova E."/>
            <person name="Tikhonova I."/>
            <person name="Krasnopeev A."/>
            <person name="Evseev P."/>
            <person name="Gladkikh A."/>
            <person name="Belykh O."/>
        </authorList>
    </citation>
    <scope>NUCLEOTIDE SEQUENCE</scope>
    <source>
        <strain evidence="6">BBK-W-15</strain>
    </source>
</reference>
<protein>
    <submittedName>
        <fullName evidence="6">Peptidoglycan-binding protein</fullName>
    </submittedName>
</protein>
<dbReference type="InterPro" id="IPR002477">
    <property type="entry name" value="Peptidoglycan-bd-like"/>
</dbReference>
<evidence type="ECO:0000313" key="7">
    <source>
        <dbReference type="Proteomes" id="UP001204953"/>
    </source>
</evidence>
<dbReference type="InterPro" id="IPR036365">
    <property type="entry name" value="PGBD-like_sf"/>
</dbReference>
<dbReference type="PANTHER" id="PTHR34135">
    <property type="entry name" value="LYSOZYME"/>
    <property type="match status" value="1"/>
</dbReference>
<comment type="similarity">
    <text evidence="1">Belongs to the glycosyl hydrolase 25 family.</text>
</comment>
<dbReference type="GO" id="GO:0016052">
    <property type="term" value="P:carbohydrate catabolic process"/>
    <property type="evidence" value="ECO:0007669"/>
    <property type="project" value="TreeGrafter"/>
</dbReference>
<organism evidence="6 7">
    <name type="scientific">Limnofasciculus baicalensis BBK-W-15</name>
    <dbReference type="NCBI Taxonomy" id="2699891"/>
    <lineage>
        <taxon>Bacteria</taxon>
        <taxon>Bacillati</taxon>
        <taxon>Cyanobacteriota</taxon>
        <taxon>Cyanophyceae</taxon>
        <taxon>Coleofasciculales</taxon>
        <taxon>Coleofasciculaceae</taxon>
        <taxon>Limnofasciculus</taxon>
        <taxon>Limnofasciculus baicalensis</taxon>
    </lineage>
</organism>
<keyword evidence="7" id="KW-1185">Reference proteome</keyword>
<dbReference type="GO" id="GO:0016998">
    <property type="term" value="P:cell wall macromolecule catabolic process"/>
    <property type="evidence" value="ECO:0007669"/>
    <property type="project" value="InterPro"/>
</dbReference>
<evidence type="ECO:0000313" key="6">
    <source>
        <dbReference type="EMBL" id="MCP2730051.1"/>
    </source>
</evidence>
<dbReference type="Pfam" id="PF01183">
    <property type="entry name" value="Glyco_hydro_25"/>
    <property type="match status" value="1"/>
</dbReference>
<evidence type="ECO:0000256" key="1">
    <source>
        <dbReference type="ARBA" id="ARBA00010646"/>
    </source>
</evidence>
<dbReference type="GO" id="GO:0003796">
    <property type="term" value="F:lysozyme activity"/>
    <property type="evidence" value="ECO:0007669"/>
    <property type="project" value="InterPro"/>
</dbReference>
<dbReference type="EMBL" id="JAMZMM010000164">
    <property type="protein sequence ID" value="MCP2730051.1"/>
    <property type="molecule type" value="Genomic_DNA"/>
</dbReference>
<dbReference type="SMART" id="SM00641">
    <property type="entry name" value="Glyco_25"/>
    <property type="match status" value="1"/>
</dbReference>
<evidence type="ECO:0000256" key="4">
    <source>
        <dbReference type="SAM" id="MobiDB-lite"/>
    </source>
</evidence>
<dbReference type="Gene3D" id="1.10.101.10">
    <property type="entry name" value="PGBD-like superfamily/PGBD"/>
    <property type="match status" value="1"/>
</dbReference>
<evidence type="ECO:0000259" key="5">
    <source>
        <dbReference type="Pfam" id="PF01471"/>
    </source>
</evidence>
<dbReference type="Proteomes" id="UP001204953">
    <property type="component" value="Unassembled WGS sequence"/>
</dbReference>
<dbReference type="SUPFAM" id="SSF47090">
    <property type="entry name" value="PGBD-like"/>
    <property type="match status" value="1"/>
</dbReference>
<feature type="compositionally biased region" description="Pro residues" evidence="4">
    <location>
        <begin position="72"/>
        <end position="90"/>
    </location>
</feature>
<dbReference type="InterPro" id="IPR036366">
    <property type="entry name" value="PGBDSf"/>
</dbReference>
<dbReference type="InterPro" id="IPR017853">
    <property type="entry name" value="GH"/>
</dbReference>
<evidence type="ECO:0000256" key="3">
    <source>
        <dbReference type="ARBA" id="ARBA00023295"/>
    </source>
</evidence>
<dbReference type="Gene3D" id="3.20.20.80">
    <property type="entry name" value="Glycosidases"/>
    <property type="match status" value="1"/>
</dbReference>